<keyword evidence="1" id="KW-1133">Transmembrane helix</keyword>
<accession>A0A010ZRM5</accession>
<proteinExistence type="predicted"/>
<dbReference type="HOGENOM" id="CLU_137402_0_0_11"/>
<dbReference type="Proteomes" id="UP000021053">
    <property type="component" value="Unassembled WGS sequence"/>
</dbReference>
<comment type="caution">
    <text evidence="2">The sequence shown here is derived from an EMBL/GenBank/DDBJ whole genome shotgun (WGS) entry which is preliminary data.</text>
</comment>
<dbReference type="AlphaFoldDB" id="A0A010ZRM5"/>
<protein>
    <recommendedName>
        <fullName evidence="4">Transmembrane transport protein</fullName>
    </recommendedName>
</protein>
<feature type="transmembrane region" description="Helical" evidence="1">
    <location>
        <begin position="113"/>
        <end position="133"/>
    </location>
</feature>
<keyword evidence="3" id="KW-1185">Reference proteome</keyword>
<gene>
    <name evidence="2" type="ORF">CryarDRAFT_2368</name>
</gene>
<feature type="transmembrane region" description="Helical" evidence="1">
    <location>
        <begin position="20"/>
        <end position="40"/>
    </location>
</feature>
<reference evidence="2 3" key="1">
    <citation type="submission" date="2013-07" db="EMBL/GenBank/DDBJ databases">
        <authorList>
            <consortium name="DOE Joint Genome Institute"/>
            <person name="Eisen J."/>
            <person name="Huntemann M."/>
            <person name="Han J."/>
            <person name="Chen A."/>
            <person name="Kyrpides N."/>
            <person name="Mavromatis K."/>
            <person name="Markowitz V."/>
            <person name="Palaniappan K."/>
            <person name="Ivanova N."/>
            <person name="Schaumberg A."/>
            <person name="Pati A."/>
            <person name="Liolios K."/>
            <person name="Nordberg H.P."/>
            <person name="Cantor M.N."/>
            <person name="Hua S.X."/>
            <person name="Woyke T."/>
        </authorList>
    </citation>
    <scope>NUCLEOTIDE SEQUENCE [LARGE SCALE GENOMIC DNA]</scope>
    <source>
        <strain evidence="2 3">DSM 44712</strain>
    </source>
</reference>
<keyword evidence="1" id="KW-0472">Membrane</keyword>
<evidence type="ECO:0000256" key="1">
    <source>
        <dbReference type="SAM" id="Phobius"/>
    </source>
</evidence>
<keyword evidence="1" id="KW-0812">Transmembrane</keyword>
<dbReference type="OrthoDB" id="6059373at2"/>
<evidence type="ECO:0000313" key="2">
    <source>
        <dbReference type="EMBL" id="EXG81259.1"/>
    </source>
</evidence>
<name>A0A010ZRM5_9ACTN</name>
<evidence type="ECO:0008006" key="4">
    <source>
        <dbReference type="Google" id="ProtNLM"/>
    </source>
</evidence>
<organism evidence="2 3">
    <name type="scientific">Cryptosporangium arvum DSM 44712</name>
    <dbReference type="NCBI Taxonomy" id="927661"/>
    <lineage>
        <taxon>Bacteria</taxon>
        <taxon>Bacillati</taxon>
        <taxon>Actinomycetota</taxon>
        <taxon>Actinomycetes</taxon>
        <taxon>Cryptosporangiales</taxon>
        <taxon>Cryptosporangiaceae</taxon>
        <taxon>Cryptosporangium</taxon>
    </lineage>
</organism>
<evidence type="ECO:0000313" key="3">
    <source>
        <dbReference type="Proteomes" id="UP000021053"/>
    </source>
</evidence>
<dbReference type="EMBL" id="JFBT01000001">
    <property type="protein sequence ID" value="EXG81259.1"/>
    <property type="molecule type" value="Genomic_DNA"/>
</dbReference>
<sequence>MNAEDVVSRLDRRLSLRRRVATVAVALAGAAVAAVVLALWATEPHLPARTQVAFGVIAAGGLGWVGYGAWVLRRRTPLLALDRVVAGWLALAVTIAVGLTVTAIALSRGRGEFTVLAGAFVLVAAINVARARAYRGKLLRRKRELGG</sequence>
<feature type="transmembrane region" description="Helical" evidence="1">
    <location>
        <begin position="52"/>
        <end position="72"/>
    </location>
</feature>
<feature type="transmembrane region" description="Helical" evidence="1">
    <location>
        <begin position="84"/>
        <end position="107"/>
    </location>
</feature>
<dbReference type="RefSeq" id="WP_035850523.1">
    <property type="nucleotide sequence ID" value="NZ_KK073874.1"/>
</dbReference>